<proteinExistence type="predicted"/>
<dbReference type="InterPro" id="IPR002110">
    <property type="entry name" value="Ankyrin_rpt"/>
</dbReference>
<dbReference type="Proteomes" id="UP001159363">
    <property type="component" value="Chromosome 1"/>
</dbReference>
<evidence type="ECO:0000313" key="5">
    <source>
        <dbReference type="Proteomes" id="UP001159363"/>
    </source>
</evidence>
<feature type="repeat" description="ANK" evidence="3">
    <location>
        <begin position="39"/>
        <end position="71"/>
    </location>
</feature>
<dbReference type="SUPFAM" id="SSF48403">
    <property type="entry name" value="Ankyrin repeat"/>
    <property type="match status" value="1"/>
</dbReference>
<name>A0ABQ9IMS1_9NEOP</name>
<protein>
    <submittedName>
        <fullName evidence="4">Uncharacterized protein</fullName>
    </submittedName>
</protein>
<dbReference type="PANTHER" id="PTHR24171:SF9">
    <property type="entry name" value="ANKYRIN REPEAT DOMAIN-CONTAINING PROTEIN 39"/>
    <property type="match status" value="1"/>
</dbReference>
<dbReference type="PROSITE" id="PS50088">
    <property type="entry name" value="ANK_REPEAT"/>
    <property type="match status" value="1"/>
</dbReference>
<reference evidence="4 5" key="1">
    <citation type="submission" date="2023-02" db="EMBL/GenBank/DDBJ databases">
        <title>LHISI_Scaffold_Assembly.</title>
        <authorList>
            <person name="Stuart O.P."/>
            <person name="Cleave R."/>
            <person name="Magrath M.J.L."/>
            <person name="Mikheyev A.S."/>
        </authorList>
    </citation>
    <scope>NUCLEOTIDE SEQUENCE [LARGE SCALE GENOMIC DNA]</scope>
    <source>
        <strain evidence="4">Daus_M_001</strain>
        <tissue evidence="4">Leg muscle</tissue>
    </source>
</reference>
<organism evidence="4 5">
    <name type="scientific">Dryococelus australis</name>
    <dbReference type="NCBI Taxonomy" id="614101"/>
    <lineage>
        <taxon>Eukaryota</taxon>
        <taxon>Metazoa</taxon>
        <taxon>Ecdysozoa</taxon>
        <taxon>Arthropoda</taxon>
        <taxon>Hexapoda</taxon>
        <taxon>Insecta</taxon>
        <taxon>Pterygota</taxon>
        <taxon>Neoptera</taxon>
        <taxon>Polyneoptera</taxon>
        <taxon>Phasmatodea</taxon>
        <taxon>Verophasmatodea</taxon>
        <taxon>Anareolatae</taxon>
        <taxon>Phasmatidae</taxon>
        <taxon>Eurycanthinae</taxon>
        <taxon>Dryococelus</taxon>
    </lineage>
</organism>
<dbReference type="PROSITE" id="PS50297">
    <property type="entry name" value="ANK_REP_REGION"/>
    <property type="match status" value="1"/>
</dbReference>
<comment type="caution">
    <text evidence="4">The sequence shown here is derived from an EMBL/GenBank/DDBJ whole genome shotgun (WGS) entry which is preliminary data.</text>
</comment>
<evidence type="ECO:0000313" key="4">
    <source>
        <dbReference type="EMBL" id="KAJ8897972.1"/>
    </source>
</evidence>
<accession>A0ABQ9IMS1</accession>
<keyword evidence="5" id="KW-1185">Reference proteome</keyword>
<sequence length="77" mass="8496">MEWLVLFQHCAAASPYAKRKQVLETVIRKGAHLNEKNKEFLTPLHVAASNSHFDVMDALLRHGAKVNALDGLGQTGT</sequence>
<evidence type="ECO:0000256" key="1">
    <source>
        <dbReference type="ARBA" id="ARBA00022737"/>
    </source>
</evidence>
<dbReference type="Gene3D" id="1.25.40.20">
    <property type="entry name" value="Ankyrin repeat-containing domain"/>
    <property type="match status" value="1"/>
</dbReference>
<dbReference type="EMBL" id="JARBHB010000001">
    <property type="protein sequence ID" value="KAJ8897972.1"/>
    <property type="molecule type" value="Genomic_DNA"/>
</dbReference>
<dbReference type="PANTHER" id="PTHR24171">
    <property type="entry name" value="ANKYRIN REPEAT DOMAIN-CONTAINING PROTEIN 39-RELATED"/>
    <property type="match status" value="1"/>
</dbReference>
<gene>
    <name evidence="4" type="ORF">PR048_003332</name>
</gene>
<keyword evidence="2 3" id="KW-0040">ANK repeat</keyword>
<dbReference type="SMART" id="SM00248">
    <property type="entry name" value="ANK"/>
    <property type="match status" value="1"/>
</dbReference>
<feature type="non-terminal residue" evidence="4">
    <location>
        <position position="77"/>
    </location>
</feature>
<evidence type="ECO:0000256" key="2">
    <source>
        <dbReference type="ARBA" id="ARBA00023043"/>
    </source>
</evidence>
<dbReference type="Pfam" id="PF00023">
    <property type="entry name" value="Ank"/>
    <property type="match status" value="1"/>
</dbReference>
<keyword evidence="1" id="KW-0677">Repeat</keyword>
<evidence type="ECO:0000256" key="3">
    <source>
        <dbReference type="PROSITE-ProRule" id="PRU00023"/>
    </source>
</evidence>
<dbReference type="InterPro" id="IPR036770">
    <property type="entry name" value="Ankyrin_rpt-contain_sf"/>
</dbReference>